<evidence type="ECO:0000313" key="2">
    <source>
        <dbReference type="EMBL" id="PLW39303.1"/>
    </source>
</evidence>
<sequence length="351" mass="39947">MATVLLFMVYLPSGMLYSYLLNWISLPNLVGLMTTSLTSISAPVVYFYCATLHGPFCPPDGDVNLVQGQIAQIARSVTGTARVASDVLDSVIQLSEPGHLALHQTEIIELPYAILWSSELPEKDRLSNDLNELSTLSGELRNKLYGLNRQGLNSFSSISHEFLRLQDLLYWVQTGDKKYTSETIADNLEILVFHLSTELTQLVNTIENLIPLAHRSADLGTRVLKRLHHEHFNLIREKNRRGLWRKLADLTSYSGQQLSHDLSLNSESIKSLKETWMQLEQIRVDLVTYRDNISNFKASFIGWHMADHHLTPEDELFSLRKVIENFQTTINQIKSSSRLRCSPLLHNPHLI</sequence>
<keyword evidence="3" id="KW-1185">Reference proteome</keyword>
<reference evidence="2 3" key="1">
    <citation type="submission" date="2017-11" db="EMBL/GenBank/DDBJ databases">
        <title>De novo assembly and phasing of dikaryotic genomes from two isolates of Puccinia coronata f. sp. avenae, the causal agent of oat crown rust.</title>
        <authorList>
            <person name="Miller M.E."/>
            <person name="Zhang Y."/>
            <person name="Omidvar V."/>
            <person name="Sperschneider J."/>
            <person name="Schwessinger B."/>
            <person name="Raley C."/>
            <person name="Palmer J.M."/>
            <person name="Garnica D."/>
            <person name="Upadhyaya N."/>
            <person name="Rathjen J."/>
            <person name="Taylor J.M."/>
            <person name="Park R.F."/>
            <person name="Dodds P.N."/>
            <person name="Hirsch C.D."/>
            <person name="Kianian S.F."/>
            <person name="Figueroa M."/>
        </authorList>
    </citation>
    <scope>NUCLEOTIDE SEQUENCE [LARGE SCALE GENOMIC DNA]</scope>
    <source>
        <strain evidence="2">12NC29</strain>
    </source>
</reference>
<protein>
    <submittedName>
        <fullName evidence="2">Uncharacterized protein</fullName>
    </submittedName>
</protein>
<dbReference type="OrthoDB" id="2526823at2759"/>
<keyword evidence="1" id="KW-0812">Transmembrane</keyword>
<organism evidence="2 3">
    <name type="scientific">Puccinia coronata f. sp. avenae</name>
    <dbReference type="NCBI Taxonomy" id="200324"/>
    <lineage>
        <taxon>Eukaryota</taxon>
        <taxon>Fungi</taxon>
        <taxon>Dikarya</taxon>
        <taxon>Basidiomycota</taxon>
        <taxon>Pucciniomycotina</taxon>
        <taxon>Pucciniomycetes</taxon>
        <taxon>Pucciniales</taxon>
        <taxon>Pucciniaceae</taxon>
        <taxon>Puccinia</taxon>
    </lineage>
</organism>
<proteinExistence type="predicted"/>
<comment type="caution">
    <text evidence="2">The sequence shown here is derived from an EMBL/GenBank/DDBJ whole genome shotgun (WGS) entry which is preliminary data.</text>
</comment>
<dbReference type="AlphaFoldDB" id="A0A2N5UNH0"/>
<dbReference type="Proteomes" id="UP000235388">
    <property type="component" value="Unassembled WGS sequence"/>
</dbReference>
<evidence type="ECO:0000313" key="3">
    <source>
        <dbReference type="Proteomes" id="UP000235388"/>
    </source>
</evidence>
<name>A0A2N5UNH0_9BASI</name>
<gene>
    <name evidence="2" type="ORF">PCANC_15300</name>
</gene>
<accession>A0A2N5UNH0</accession>
<feature type="transmembrane region" description="Helical" evidence="1">
    <location>
        <begin position="6"/>
        <end position="24"/>
    </location>
</feature>
<evidence type="ECO:0000256" key="1">
    <source>
        <dbReference type="SAM" id="Phobius"/>
    </source>
</evidence>
<dbReference type="EMBL" id="PGCJ01000196">
    <property type="protein sequence ID" value="PLW39303.1"/>
    <property type="molecule type" value="Genomic_DNA"/>
</dbReference>
<keyword evidence="1" id="KW-1133">Transmembrane helix</keyword>
<keyword evidence="1" id="KW-0472">Membrane</keyword>